<dbReference type="PANTHER" id="PTHR30093:SF44">
    <property type="entry name" value="TYPE II SECRETION SYSTEM CORE PROTEIN G"/>
    <property type="match status" value="1"/>
</dbReference>
<sequence>MSVQQRNRGFTLIELVVVIAILAILAAFALPRFAQLSEEAHRSSAKATTGALAAGVALAKAQWVTNGLSGSTQTLQGFGDGDLNVSSRGWAVAFNGTYEGEPDGSAIMNASRCEQIWNGVLQANAPTVATATGTGVEYVAAEVPAGAAAADTQPNCQFTYQLDGTSSKTITYDADTGSVTTNVN</sequence>
<dbReference type="OrthoDB" id="6118991at2"/>
<dbReference type="PROSITE" id="PS00409">
    <property type="entry name" value="PROKAR_NTER_METHYL"/>
    <property type="match status" value="1"/>
</dbReference>
<dbReference type="Proteomes" id="UP000199339">
    <property type="component" value="Unassembled WGS sequence"/>
</dbReference>
<reference evidence="8" key="1">
    <citation type="submission" date="2016-10" db="EMBL/GenBank/DDBJ databases">
        <authorList>
            <person name="Varghese N."/>
            <person name="Submissions S."/>
        </authorList>
    </citation>
    <scope>NUCLEOTIDE SEQUENCE [LARGE SCALE GENOMIC DNA]</scope>
    <source>
        <strain evidence="8">CGMCC 1.6775</strain>
    </source>
</reference>
<name>A0A1I4YUT4_9GAMM</name>
<keyword evidence="2" id="KW-0488">Methylation</keyword>
<dbReference type="InterPro" id="IPR045584">
    <property type="entry name" value="Pilin-like"/>
</dbReference>
<dbReference type="PANTHER" id="PTHR30093">
    <property type="entry name" value="GENERAL SECRETION PATHWAY PROTEIN G"/>
    <property type="match status" value="1"/>
</dbReference>
<feature type="transmembrane region" description="Helical" evidence="6">
    <location>
        <begin position="12"/>
        <end position="34"/>
    </location>
</feature>
<dbReference type="RefSeq" id="WP_092005500.1">
    <property type="nucleotide sequence ID" value="NZ_FOUR01000008.1"/>
</dbReference>
<dbReference type="Pfam" id="PF07963">
    <property type="entry name" value="N_methyl"/>
    <property type="match status" value="1"/>
</dbReference>
<dbReference type="AlphaFoldDB" id="A0A1I4YUT4"/>
<dbReference type="GO" id="GO:0016020">
    <property type="term" value="C:membrane"/>
    <property type="evidence" value="ECO:0007669"/>
    <property type="project" value="UniProtKB-SubCell"/>
</dbReference>
<gene>
    <name evidence="7" type="ORF">SAMN04487961_3035</name>
</gene>
<keyword evidence="3 6" id="KW-0812">Transmembrane</keyword>
<dbReference type="EMBL" id="FOUR01000008">
    <property type="protein sequence ID" value="SFN41762.1"/>
    <property type="molecule type" value="Genomic_DNA"/>
</dbReference>
<dbReference type="NCBIfam" id="TIGR02532">
    <property type="entry name" value="IV_pilin_GFxxxE"/>
    <property type="match status" value="1"/>
</dbReference>
<protein>
    <submittedName>
        <fullName evidence="7">Prepilin-type N-terminal cleavage/methylation domain-containing protein</fullName>
    </submittedName>
</protein>
<keyword evidence="5 6" id="KW-0472">Membrane</keyword>
<evidence type="ECO:0000256" key="6">
    <source>
        <dbReference type="SAM" id="Phobius"/>
    </source>
</evidence>
<evidence type="ECO:0000256" key="3">
    <source>
        <dbReference type="ARBA" id="ARBA00022692"/>
    </source>
</evidence>
<evidence type="ECO:0000313" key="7">
    <source>
        <dbReference type="EMBL" id="SFN41762.1"/>
    </source>
</evidence>
<keyword evidence="4 6" id="KW-1133">Transmembrane helix</keyword>
<evidence type="ECO:0000256" key="4">
    <source>
        <dbReference type="ARBA" id="ARBA00022989"/>
    </source>
</evidence>
<organism evidence="7 8">
    <name type="scientific">Marinobacter pelagius</name>
    <dbReference type="NCBI Taxonomy" id="379482"/>
    <lineage>
        <taxon>Bacteria</taxon>
        <taxon>Pseudomonadati</taxon>
        <taxon>Pseudomonadota</taxon>
        <taxon>Gammaproteobacteria</taxon>
        <taxon>Pseudomonadales</taxon>
        <taxon>Marinobacteraceae</taxon>
        <taxon>Marinobacter</taxon>
    </lineage>
</organism>
<evidence type="ECO:0000313" key="8">
    <source>
        <dbReference type="Proteomes" id="UP000199339"/>
    </source>
</evidence>
<dbReference type="SUPFAM" id="SSF54523">
    <property type="entry name" value="Pili subunits"/>
    <property type="match status" value="1"/>
</dbReference>
<evidence type="ECO:0000256" key="5">
    <source>
        <dbReference type="ARBA" id="ARBA00023136"/>
    </source>
</evidence>
<evidence type="ECO:0000256" key="1">
    <source>
        <dbReference type="ARBA" id="ARBA00004167"/>
    </source>
</evidence>
<accession>A0A1I4YUT4</accession>
<dbReference type="InterPro" id="IPR012902">
    <property type="entry name" value="N_methyl_site"/>
</dbReference>
<comment type="subcellular location">
    <subcellularLocation>
        <location evidence="1">Membrane</location>
        <topology evidence="1">Single-pass membrane protein</topology>
    </subcellularLocation>
</comment>
<proteinExistence type="predicted"/>
<keyword evidence="8" id="KW-1185">Reference proteome</keyword>
<dbReference type="Gene3D" id="3.30.700.10">
    <property type="entry name" value="Glycoprotein, Type 4 Pilin"/>
    <property type="match status" value="1"/>
</dbReference>
<evidence type="ECO:0000256" key="2">
    <source>
        <dbReference type="ARBA" id="ARBA00022481"/>
    </source>
</evidence>